<gene>
    <name evidence="2" type="ORF">TARUN_1026</name>
</gene>
<dbReference type="Gene3D" id="3.40.30.10">
    <property type="entry name" value="Glutaredoxin"/>
    <property type="match status" value="1"/>
</dbReference>
<evidence type="ECO:0000313" key="3">
    <source>
        <dbReference type="Proteomes" id="UP000266272"/>
    </source>
</evidence>
<keyword evidence="3" id="KW-1185">Reference proteome</keyword>
<dbReference type="InterPro" id="IPR036282">
    <property type="entry name" value="Glutathione-S-Trfase_C_sf"/>
</dbReference>
<name>A0A395NYL1_TRIAR</name>
<dbReference type="GO" id="GO:0016740">
    <property type="term" value="F:transferase activity"/>
    <property type="evidence" value="ECO:0007669"/>
    <property type="project" value="UniProtKB-KW"/>
</dbReference>
<dbReference type="STRING" id="490622.A0A395NYL1"/>
<sequence>MSEQVILYDLPSRNEAGNRAWSPNTWKVRLVLNYKNVPYKTSWIEYPDIEPTFSSFGLLPNTASTGDIPYTVPVVKHSTAGYFMESFAIVKKLEELYPEPSLHLDNGYYDKAYAALQEFALKTMPELIHRLPTGILNDESIEYFQRTRKEWFGMSLAELSKSDKAGENAWIDAEPALQAMRALLMENSSGPYIAGEQVCYADFVIAGGYELFDVVHNEWFKRWIAYDECFQKHYEACYKWMTRNTF</sequence>
<proteinExistence type="predicted"/>
<feature type="domain" description="GST N-terminal" evidence="1">
    <location>
        <begin position="12"/>
        <end position="101"/>
    </location>
</feature>
<dbReference type="PANTHER" id="PTHR43968:SF6">
    <property type="entry name" value="GLUTATHIONE S-TRANSFERASE OMEGA"/>
    <property type="match status" value="1"/>
</dbReference>
<comment type="caution">
    <text evidence="2">The sequence shown here is derived from an EMBL/GenBank/DDBJ whole genome shotgun (WGS) entry which is preliminary data.</text>
</comment>
<dbReference type="Gene3D" id="1.20.1050.10">
    <property type="match status" value="1"/>
</dbReference>
<accession>A0A395NYL1</accession>
<dbReference type="Pfam" id="PF13409">
    <property type="entry name" value="GST_N_2"/>
    <property type="match status" value="1"/>
</dbReference>
<dbReference type="InterPro" id="IPR004045">
    <property type="entry name" value="Glutathione_S-Trfase_N"/>
</dbReference>
<dbReference type="InterPro" id="IPR036249">
    <property type="entry name" value="Thioredoxin-like_sf"/>
</dbReference>
<protein>
    <submittedName>
        <fullName evidence="2">Glutathione s-transferase</fullName>
    </submittedName>
</protein>
<dbReference type="EMBL" id="PXOA01000063">
    <property type="protein sequence ID" value="RFU81180.1"/>
    <property type="molecule type" value="Genomic_DNA"/>
</dbReference>
<dbReference type="InterPro" id="IPR050983">
    <property type="entry name" value="GST_Omega/HSP26"/>
</dbReference>
<dbReference type="AlphaFoldDB" id="A0A395NYL1"/>
<dbReference type="PROSITE" id="PS50404">
    <property type="entry name" value="GST_NTER"/>
    <property type="match status" value="1"/>
</dbReference>
<dbReference type="Pfam" id="PF22041">
    <property type="entry name" value="GST_C_7"/>
    <property type="match status" value="1"/>
</dbReference>
<organism evidence="2 3">
    <name type="scientific">Trichoderma arundinaceum</name>
    <dbReference type="NCBI Taxonomy" id="490622"/>
    <lineage>
        <taxon>Eukaryota</taxon>
        <taxon>Fungi</taxon>
        <taxon>Dikarya</taxon>
        <taxon>Ascomycota</taxon>
        <taxon>Pezizomycotina</taxon>
        <taxon>Sordariomycetes</taxon>
        <taxon>Hypocreomycetidae</taxon>
        <taxon>Hypocreales</taxon>
        <taxon>Hypocreaceae</taxon>
        <taxon>Trichoderma</taxon>
    </lineage>
</organism>
<dbReference type="InterPro" id="IPR054416">
    <property type="entry name" value="GST_UstS-like_C"/>
</dbReference>
<dbReference type="GO" id="GO:0005737">
    <property type="term" value="C:cytoplasm"/>
    <property type="evidence" value="ECO:0007669"/>
    <property type="project" value="TreeGrafter"/>
</dbReference>
<evidence type="ECO:0000313" key="2">
    <source>
        <dbReference type="EMBL" id="RFU81180.1"/>
    </source>
</evidence>
<reference evidence="2 3" key="1">
    <citation type="journal article" date="2018" name="PLoS Pathog.">
        <title>Evolution of structural diversity of trichothecenes, a family of toxins produced by plant pathogenic and entomopathogenic fungi.</title>
        <authorList>
            <person name="Proctor R.H."/>
            <person name="McCormick S.P."/>
            <person name="Kim H.S."/>
            <person name="Cardoza R.E."/>
            <person name="Stanley A.M."/>
            <person name="Lindo L."/>
            <person name="Kelly A."/>
            <person name="Brown D.W."/>
            <person name="Lee T."/>
            <person name="Vaughan M.M."/>
            <person name="Alexander N.J."/>
            <person name="Busman M."/>
            <person name="Gutierrez S."/>
        </authorList>
    </citation>
    <scope>NUCLEOTIDE SEQUENCE [LARGE SCALE GENOMIC DNA]</scope>
    <source>
        <strain evidence="2 3">IBT 40837</strain>
    </source>
</reference>
<dbReference type="SUPFAM" id="SSF47616">
    <property type="entry name" value="GST C-terminal domain-like"/>
    <property type="match status" value="1"/>
</dbReference>
<dbReference type="PANTHER" id="PTHR43968">
    <property type="match status" value="1"/>
</dbReference>
<evidence type="ECO:0000259" key="1">
    <source>
        <dbReference type="PROSITE" id="PS50404"/>
    </source>
</evidence>
<keyword evidence="2" id="KW-0808">Transferase</keyword>
<dbReference type="Proteomes" id="UP000266272">
    <property type="component" value="Unassembled WGS sequence"/>
</dbReference>
<dbReference type="OrthoDB" id="4951845at2759"/>
<dbReference type="SUPFAM" id="SSF52833">
    <property type="entry name" value="Thioredoxin-like"/>
    <property type="match status" value="1"/>
</dbReference>